<proteinExistence type="predicted"/>
<organism evidence="2 3">
    <name type="scientific">Heterodermia speciosa</name>
    <dbReference type="NCBI Taxonomy" id="116794"/>
    <lineage>
        <taxon>Eukaryota</taxon>
        <taxon>Fungi</taxon>
        <taxon>Dikarya</taxon>
        <taxon>Ascomycota</taxon>
        <taxon>Pezizomycotina</taxon>
        <taxon>Lecanoromycetes</taxon>
        <taxon>OSLEUM clade</taxon>
        <taxon>Lecanoromycetidae</taxon>
        <taxon>Caliciales</taxon>
        <taxon>Physciaceae</taxon>
        <taxon>Heterodermia</taxon>
    </lineage>
</organism>
<evidence type="ECO:0000313" key="3">
    <source>
        <dbReference type="Proteomes" id="UP000664521"/>
    </source>
</evidence>
<dbReference type="Proteomes" id="UP000664521">
    <property type="component" value="Unassembled WGS sequence"/>
</dbReference>
<reference evidence="2" key="1">
    <citation type="submission" date="2021-03" db="EMBL/GenBank/DDBJ databases">
        <authorList>
            <person name="Tagirdzhanova G."/>
        </authorList>
    </citation>
    <scope>NUCLEOTIDE SEQUENCE</scope>
</reference>
<keyword evidence="3" id="KW-1185">Reference proteome</keyword>
<comment type="caution">
    <text evidence="2">The sequence shown here is derived from an EMBL/GenBank/DDBJ whole genome shotgun (WGS) entry which is preliminary data.</text>
</comment>
<accession>A0A8H3J3T6</accession>
<sequence length="442" mass="49250">MGAIQSRPRYREIAYEAFENAREIQSDLGGPRVQGAILAYIDGRINAERLTRLCTQIEANEFACLAGPVYHQWITHHEQVFRCDASRRGVCRYSRDNLHFQDCGHYQPLPPDIQVPLESIVQSHSHAFHGQDAGAQYDDEFSDGYGDQDLNFHHSRDHMFHSRHENLRDDQDRHPCSSMSADEYDESRLNARYSDAEFSDGERLTRPIDSWASFHRHPQTPSYPDNLTDEYDSSSQGSVVYGGHYPDIENEELPGGDGSRLGAFDRPRGPPATNREFCGTADRHGPRPNADLHHDGRRRVFVSSATESEDDRPCARDPVDRHHARTGFASGADHGIDQGGTQARGSNRDGRDNRGDRAPPDNRRTTRASIIPPSAEPANGHVKSAAGAGHRVQRKDAPSGSAAIPGRPGRVQDRTGRQEDPAEDAATAEVDRRFGSMKFRGS</sequence>
<feature type="compositionally biased region" description="Basic and acidic residues" evidence="1">
    <location>
        <begin position="346"/>
        <end position="364"/>
    </location>
</feature>
<protein>
    <submittedName>
        <fullName evidence="2">Uncharacterized protein</fullName>
    </submittedName>
</protein>
<dbReference type="EMBL" id="CAJPDS010000148">
    <property type="protein sequence ID" value="CAF9940225.1"/>
    <property type="molecule type" value="Genomic_DNA"/>
</dbReference>
<gene>
    <name evidence="2" type="ORF">HETSPECPRED_002207</name>
</gene>
<dbReference type="AlphaFoldDB" id="A0A8H3J3T6"/>
<feature type="region of interest" description="Disordered" evidence="1">
    <location>
        <begin position="212"/>
        <end position="442"/>
    </location>
</feature>
<evidence type="ECO:0000256" key="1">
    <source>
        <dbReference type="SAM" id="MobiDB-lite"/>
    </source>
</evidence>
<name>A0A8H3J3T6_9LECA</name>
<feature type="compositionally biased region" description="Basic and acidic residues" evidence="1">
    <location>
        <begin position="281"/>
        <end position="294"/>
    </location>
</feature>
<feature type="compositionally biased region" description="Basic and acidic residues" evidence="1">
    <location>
        <begin position="311"/>
        <end position="321"/>
    </location>
</feature>
<evidence type="ECO:0000313" key="2">
    <source>
        <dbReference type="EMBL" id="CAF9940225.1"/>
    </source>
</evidence>
<feature type="compositionally biased region" description="Basic and acidic residues" evidence="1">
    <location>
        <begin position="410"/>
        <end position="420"/>
    </location>
</feature>